<dbReference type="AlphaFoldDB" id="A0AAD8MM70"/>
<keyword evidence="2" id="KW-1185">Reference proteome</keyword>
<name>A0AAD8MM70_9APIA</name>
<proteinExistence type="predicted"/>
<organism evidence="1 2">
    <name type="scientific">Heracleum sosnowskyi</name>
    <dbReference type="NCBI Taxonomy" id="360622"/>
    <lineage>
        <taxon>Eukaryota</taxon>
        <taxon>Viridiplantae</taxon>
        <taxon>Streptophyta</taxon>
        <taxon>Embryophyta</taxon>
        <taxon>Tracheophyta</taxon>
        <taxon>Spermatophyta</taxon>
        <taxon>Magnoliopsida</taxon>
        <taxon>eudicotyledons</taxon>
        <taxon>Gunneridae</taxon>
        <taxon>Pentapetalae</taxon>
        <taxon>asterids</taxon>
        <taxon>campanulids</taxon>
        <taxon>Apiales</taxon>
        <taxon>Apiaceae</taxon>
        <taxon>Apioideae</taxon>
        <taxon>apioid superclade</taxon>
        <taxon>Tordylieae</taxon>
        <taxon>Tordyliinae</taxon>
        <taxon>Heracleum</taxon>
    </lineage>
</organism>
<protein>
    <submittedName>
        <fullName evidence="1">Uncharacterized protein</fullName>
    </submittedName>
</protein>
<reference evidence="1" key="2">
    <citation type="submission" date="2023-05" db="EMBL/GenBank/DDBJ databases">
        <authorList>
            <person name="Schelkunov M.I."/>
        </authorList>
    </citation>
    <scope>NUCLEOTIDE SEQUENCE</scope>
    <source>
        <strain evidence="1">Hsosn_3</strain>
        <tissue evidence="1">Leaf</tissue>
    </source>
</reference>
<evidence type="ECO:0000313" key="1">
    <source>
        <dbReference type="EMBL" id="KAK1377193.1"/>
    </source>
</evidence>
<gene>
    <name evidence="1" type="ORF">POM88_033386</name>
</gene>
<reference evidence="1" key="1">
    <citation type="submission" date="2023-02" db="EMBL/GenBank/DDBJ databases">
        <title>Genome of toxic invasive species Heracleum sosnowskyi carries increased number of genes despite the absence of recent whole-genome duplications.</title>
        <authorList>
            <person name="Schelkunov M."/>
            <person name="Shtratnikova V."/>
            <person name="Makarenko M."/>
            <person name="Klepikova A."/>
            <person name="Omelchenko D."/>
            <person name="Novikova G."/>
            <person name="Obukhova E."/>
            <person name="Bogdanov V."/>
            <person name="Penin A."/>
            <person name="Logacheva M."/>
        </authorList>
    </citation>
    <scope>NUCLEOTIDE SEQUENCE</scope>
    <source>
        <strain evidence="1">Hsosn_3</strain>
        <tissue evidence="1">Leaf</tissue>
    </source>
</reference>
<dbReference type="EMBL" id="JAUIZM010000007">
    <property type="protein sequence ID" value="KAK1377193.1"/>
    <property type="molecule type" value="Genomic_DNA"/>
</dbReference>
<evidence type="ECO:0000313" key="2">
    <source>
        <dbReference type="Proteomes" id="UP001237642"/>
    </source>
</evidence>
<accession>A0AAD8MM70</accession>
<sequence length="108" mass="12423">MTTGTAGIDFDCAADYQNCTELNICFVRNVILHPYLIWFGDLTDQSKSRACSDALFQTIQKQYTHYINTHERFPKKSGCSRNYLSGFKFDVVVRRTKMVQDLSLLAIQ</sequence>
<comment type="caution">
    <text evidence="1">The sequence shown here is derived from an EMBL/GenBank/DDBJ whole genome shotgun (WGS) entry which is preliminary data.</text>
</comment>
<dbReference type="Proteomes" id="UP001237642">
    <property type="component" value="Unassembled WGS sequence"/>
</dbReference>